<dbReference type="PANTHER" id="PTHR35046:SF9">
    <property type="entry name" value="RNA-DIRECTED DNA POLYMERASE"/>
    <property type="match status" value="1"/>
</dbReference>
<evidence type="ECO:0000313" key="1">
    <source>
        <dbReference type="EMBL" id="GKV52928.1"/>
    </source>
</evidence>
<dbReference type="EMBL" id="BPVZ01000945">
    <property type="protein sequence ID" value="GKV52928.1"/>
    <property type="molecule type" value="Genomic_DNA"/>
</dbReference>
<dbReference type="InterPro" id="IPR043128">
    <property type="entry name" value="Rev_trsase/Diguanyl_cyclase"/>
</dbReference>
<evidence type="ECO:0000313" key="2">
    <source>
        <dbReference type="Proteomes" id="UP001054252"/>
    </source>
</evidence>
<organism evidence="1 2">
    <name type="scientific">Rubroshorea leprosula</name>
    <dbReference type="NCBI Taxonomy" id="152421"/>
    <lineage>
        <taxon>Eukaryota</taxon>
        <taxon>Viridiplantae</taxon>
        <taxon>Streptophyta</taxon>
        <taxon>Embryophyta</taxon>
        <taxon>Tracheophyta</taxon>
        <taxon>Spermatophyta</taxon>
        <taxon>Magnoliopsida</taxon>
        <taxon>eudicotyledons</taxon>
        <taxon>Gunneridae</taxon>
        <taxon>Pentapetalae</taxon>
        <taxon>rosids</taxon>
        <taxon>malvids</taxon>
        <taxon>Malvales</taxon>
        <taxon>Dipterocarpaceae</taxon>
        <taxon>Rubroshorea</taxon>
    </lineage>
</organism>
<dbReference type="SUPFAM" id="SSF56672">
    <property type="entry name" value="DNA/RNA polymerases"/>
    <property type="match status" value="1"/>
</dbReference>
<evidence type="ECO:0008006" key="3">
    <source>
        <dbReference type="Google" id="ProtNLM"/>
    </source>
</evidence>
<sequence length="259" mass="29533">MLGKGACCIAMSFMHTMILREDGEIETEGEFDDESMPPLEDANDGVEYAVDGELLITRRALNVQAKEDDKVQCDNIFHTRCHVKNKDFKDVLPEDISNGLPQIRGIEHQIDYIPGAIIPNQRAYRSNPNETKELQKQVEELMKKGHVKESMSPCVVPVLLVLKKDGTWHMCIDCHIVNKIIVKYRHHIPRLDDTLDELYGSCIFTKIDLKRYVVSADGIAVDEEKTKAMMRTPKRTMRPTARQGISKLQESQIRFIIGP</sequence>
<reference evidence="1 2" key="1">
    <citation type="journal article" date="2021" name="Commun. Biol.">
        <title>The genome of Shorea leprosula (Dipterocarpaceae) highlights the ecological relevance of drought in aseasonal tropical rainforests.</title>
        <authorList>
            <person name="Ng K.K.S."/>
            <person name="Kobayashi M.J."/>
            <person name="Fawcett J.A."/>
            <person name="Hatakeyama M."/>
            <person name="Paape T."/>
            <person name="Ng C.H."/>
            <person name="Ang C.C."/>
            <person name="Tnah L.H."/>
            <person name="Lee C.T."/>
            <person name="Nishiyama T."/>
            <person name="Sese J."/>
            <person name="O'Brien M.J."/>
            <person name="Copetti D."/>
            <person name="Mohd Noor M.I."/>
            <person name="Ong R.C."/>
            <person name="Putra M."/>
            <person name="Sireger I.Z."/>
            <person name="Indrioko S."/>
            <person name="Kosugi Y."/>
            <person name="Izuno A."/>
            <person name="Isagi Y."/>
            <person name="Lee S.L."/>
            <person name="Shimizu K.K."/>
        </authorList>
    </citation>
    <scope>NUCLEOTIDE SEQUENCE [LARGE SCALE GENOMIC DNA]</scope>
    <source>
        <strain evidence="1">214</strain>
    </source>
</reference>
<name>A0AAV5MVP1_9ROSI</name>
<dbReference type="Gene3D" id="3.10.10.10">
    <property type="entry name" value="HIV Type 1 Reverse Transcriptase, subunit A, domain 1"/>
    <property type="match status" value="1"/>
</dbReference>
<dbReference type="AlphaFoldDB" id="A0AAV5MVP1"/>
<accession>A0AAV5MVP1</accession>
<dbReference type="Proteomes" id="UP001054252">
    <property type="component" value="Unassembled WGS sequence"/>
</dbReference>
<gene>
    <name evidence="1" type="ORF">SLEP1_g59479</name>
</gene>
<dbReference type="InterPro" id="IPR043502">
    <property type="entry name" value="DNA/RNA_pol_sf"/>
</dbReference>
<keyword evidence="2" id="KW-1185">Reference proteome</keyword>
<proteinExistence type="predicted"/>
<dbReference type="Gene3D" id="3.30.70.270">
    <property type="match status" value="1"/>
</dbReference>
<comment type="caution">
    <text evidence="1">The sequence shown here is derived from an EMBL/GenBank/DDBJ whole genome shotgun (WGS) entry which is preliminary data.</text>
</comment>
<protein>
    <recommendedName>
        <fullName evidence="3">Reverse transcriptase</fullName>
    </recommendedName>
</protein>
<dbReference type="PANTHER" id="PTHR35046">
    <property type="entry name" value="ZINC KNUCKLE (CCHC-TYPE) FAMILY PROTEIN"/>
    <property type="match status" value="1"/>
</dbReference>